<dbReference type="EMBL" id="WRPM01000031">
    <property type="protein sequence ID" value="MVT25722.1"/>
    <property type="molecule type" value="Genomic_DNA"/>
</dbReference>
<dbReference type="OrthoDB" id="9804380at2"/>
<organism evidence="2 3">
    <name type="scientific">Nesterenkonia alkaliphila</name>
    <dbReference type="NCBI Taxonomy" id="1463631"/>
    <lineage>
        <taxon>Bacteria</taxon>
        <taxon>Bacillati</taxon>
        <taxon>Actinomycetota</taxon>
        <taxon>Actinomycetes</taxon>
        <taxon>Micrococcales</taxon>
        <taxon>Micrococcaceae</taxon>
        <taxon>Nesterenkonia</taxon>
    </lineage>
</organism>
<dbReference type="PANTHER" id="PTHR30121:SF11">
    <property type="entry name" value="AAA+ ATPASE DOMAIN-CONTAINING PROTEIN"/>
    <property type="match status" value="1"/>
</dbReference>
<dbReference type="PANTHER" id="PTHR30121">
    <property type="entry name" value="UNCHARACTERIZED PROTEIN YJGR-RELATED"/>
    <property type="match status" value="1"/>
</dbReference>
<evidence type="ECO:0000256" key="1">
    <source>
        <dbReference type="SAM" id="MobiDB-lite"/>
    </source>
</evidence>
<dbReference type="InterPro" id="IPR051162">
    <property type="entry name" value="T4SS_component"/>
</dbReference>
<dbReference type="SUPFAM" id="SSF52540">
    <property type="entry name" value="P-loop containing nucleoside triphosphate hydrolases"/>
    <property type="match status" value="1"/>
</dbReference>
<dbReference type="Gene3D" id="3.40.50.300">
    <property type="entry name" value="P-loop containing nucleotide triphosphate hydrolases"/>
    <property type="match status" value="2"/>
</dbReference>
<evidence type="ECO:0000313" key="3">
    <source>
        <dbReference type="Proteomes" id="UP000460157"/>
    </source>
</evidence>
<feature type="compositionally biased region" description="Basic and acidic residues" evidence="1">
    <location>
        <begin position="25"/>
        <end position="47"/>
    </location>
</feature>
<dbReference type="AlphaFoldDB" id="A0A7K1UH32"/>
<feature type="region of interest" description="Disordered" evidence="1">
    <location>
        <begin position="485"/>
        <end position="540"/>
    </location>
</feature>
<feature type="compositionally biased region" description="Basic and acidic residues" evidence="1">
    <location>
        <begin position="1"/>
        <end position="10"/>
    </location>
</feature>
<dbReference type="Proteomes" id="UP000460157">
    <property type="component" value="Unassembled WGS sequence"/>
</dbReference>
<proteinExistence type="predicted"/>
<reference evidence="2 3" key="1">
    <citation type="submission" date="2019-12" db="EMBL/GenBank/DDBJ databases">
        <title>Nesterenkonia muleiensis sp. nov., a novel actinobacterium isolated from sap of Populus euphratica.</title>
        <authorList>
            <person name="Wang R."/>
        </authorList>
    </citation>
    <scope>NUCLEOTIDE SEQUENCE [LARGE SCALE GENOMIC DNA]</scope>
    <source>
        <strain evidence="2 3">F10</strain>
    </source>
</reference>
<evidence type="ECO:0000313" key="2">
    <source>
        <dbReference type="EMBL" id="MVT25722.1"/>
    </source>
</evidence>
<feature type="region of interest" description="Disordered" evidence="1">
    <location>
        <begin position="1"/>
        <end position="70"/>
    </location>
</feature>
<keyword evidence="3" id="KW-1185">Reference proteome</keyword>
<dbReference type="InterPro" id="IPR027417">
    <property type="entry name" value="P-loop_NTPase"/>
</dbReference>
<comment type="caution">
    <text evidence="2">The sequence shown here is derived from an EMBL/GenBank/DDBJ whole genome shotgun (WGS) entry which is preliminary data.</text>
</comment>
<dbReference type="RefSeq" id="WP_157321915.1">
    <property type="nucleotide sequence ID" value="NZ_BMFX01000007.1"/>
</dbReference>
<feature type="compositionally biased region" description="Acidic residues" evidence="1">
    <location>
        <begin position="497"/>
        <end position="517"/>
    </location>
</feature>
<protein>
    <submittedName>
        <fullName evidence="2">Conjugal transfer protein TraC</fullName>
    </submittedName>
</protein>
<sequence>MPKLSSKHDVFTFSTGDAKQRRRVQKEAARMLKEQAKQRESRDKVDDNAGFPRRTWGPGGERRPRSGWGTTELKLEGVKAGAHTAATAYPYVAGPSLGANGVLIGRDMHGGGPFCFDPWDAYNRRLISGMSMLLFGTVGTGKSSLAKSLSIRLVLVGRKLSVASDLKGEWTPIVKTLGGVVIQVGPGIHTRLNPLDEGIRPSKNQQGETMTDQDWKLVVRTRRMTIMETLVKILNGADELSPPEHAALEEGIDGAERIAAERGRTPTIPDVIKALEATIQEAPQRVADAAEMLALTFQRTTSGDLAGMFDGESTVNFSSDSPAVSIDTSSMRGASQVARRMVSACCGAWMESMVTNSDAGQRIIVYEEGWDSLSSRADLQRMVENWKLARAYGIFNILIMHKVSDLNMAGDQGSQMAAMARSLLADADVKVIYRQDSAALKVTMDELELNDREKQLLRSLPKGEGLWRVGQSTFEVYNELTPAELPLLNTDERMDSEPDEADTEDADAPGVEVDADGDPIPAWLHTTPTPEQQSEAQHVS</sequence>
<gene>
    <name evidence="2" type="ORF">GNZ21_04985</name>
</gene>
<feature type="compositionally biased region" description="Polar residues" evidence="1">
    <location>
        <begin position="526"/>
        <end position="540"/>
    </location>
</feature>
<accession>A0A7K1UH32</accession>
<name>A0A7K1UH32_9MICC</name>